<name>A0A1C1CJR9_9EURO</name>
<keyword evidence="2" id="KW-1185">Reference proteome</keyword>
<dbReference type="SUPFAM" id="SSF48264">
    <property type="entry name" value="Cytochrome P450"/>
    <property type="match status" value="1"/>
</dbReference>
<dbReference type="InterPro" id="IPR036396">
    <property type="entry name" value="Cyt_P450_sf"/>
</dbReference>
<dbReference type="GO" id="GO:0005506">
    <property type="term" value="F:iron ion binding"/>
    <property type="evidence" value="ECO:0007669"/>
    <property type="project" value="InterPro"/>
</dbReference>
<protein>
    <recommendedName>
        <fullName evidence="3">Cytochrome P450</fullName>
    </recommendedName>
</protein>
<dbReference type="Pfam" id="PF00067">
    <property type="entry name" value="p450"/>
    <property type="match status" value="1"/>
</dbReference>
<dbReference type="InterPro" id="IPR001128">
    <property type="entry name" value="Cyt_P450"/>
</dbReference>
<dbReference type="AlphaFoldDB" id="A0A1C1CJR9"/>
<dbReference type="VEuPathDB" id="FungiDB:CLCR_05283"/>
<accession>A0A1C1CJR9</accession>
<dbReference type="GO" id="GO:0004497">
    <property type="term" value="F:monooxygenase activity"/>
    <property type="evidence" value="ECO:0007669"/>
    <property type="project" value="InterPro"/>
</dbReference>
<reference evidence="2" key="1">
    <citation type="submission" date="2015-07" db="EMBL/GenBank/DDBJ databases">
        <authorList>
            <person name="Teixeira M.M."/>
            <person name="Souza R.C."/>
            <person name="Almeida L.G."/>
            <person name="Vicente V.A."/>
            <person name="de Hoog S."/>
            <person name="Bocca A.L."/>
            <person name="de Almeida S.R."/>
            <person name="Vasconcelos A.T."/>
            <person name="Felipe M.S."/>
        </authorList>
    </citation>
    <scope>NUCLEOTIDE SEQUENCE [LARGE SCALE GENOMIC DNA]</scope>
    <source>
        <strain evidence="2">KSF</strain>
    </source>
</reference>
<evidence type="ECO:0008006" key="3">
    <source>
        <dbReference type="Google" id="ProtNLM"/>
    </source>
</evidence>
<sequence length="104" mass="12046">MDDASKATQILSEEVLGNLFVFTSAGFDTRRIPWHTLLALLATCPEWQDRLYGEISQIVGHRKMESLEYEELYPHLPRRRALTVRLTRTRHLRSIPSEVVAALR</sequence>
<evidence type="ECO:0000313" key="2">
    <source>
        <dbReference type="Proteomes" id="UP000094526"/>
    </source>
</evidence>
<dbReference type="GO" id="GO:0020037">
    <property type="term" value="F:heme binding"/>
    <property type="evidence" value="ECO:0007669"/>
    <property type="project" value="InterPro"/>
</dbReference>
<evidence type="ECO:0000313" key="1">
    <source>
        <dbReference type="EMBL" id="OCT48764.1"/>
    </source>
</evidence>
<dbReference type="EMBL" id="LGRB01000011">
    <property type="protein sequence ID" value="OCT48764.1"/>
    <property type="molecule type" value="Genomic_DNA"/>
</dbReference>
<dbReference type="Proteomes" id="UP000094526">
    <property type="component" value="Unassembled WGS sequence"/>
</dbReference>
<comment type="caution">
    <text evidence="1">The sequence shown here is derived from an EMBL/GenBank/DDBJ whole genome shotgun (WGS) entry which is preliminary data.</text>
</comment>
<organism evidence="1 2">
    <name type="scientific">Cladophialophora carrionii</name>
    <dbReference type="NCBI Taxonomy" id="86049"/>
    <lineage>
        <taxon>Eukaryota</taxon>
        <taxon>Fungi</taxon>
        <taxon>Dikarya</taxon>
        <taxon>Ascomycota</taxon>
        <taxon>Pezizomycotina</taxon>
        <taxon>Eurotiomycetes</taxon>
        <taxon>Chaetothyriomycetidae</taxon>
        <taxon>Chaetothyriales</taxon>
        <taxon>Herpotrichiellaceae</taxon>
        <taxon>Cladophialophora</taxon>
    </lineage>
</organism>
<gene>
    <name evidence="1" type="ORF">CLCR_05283</name>
</gene>
<dbReference type="OrthoDB" id="1470350at2759"/>
<dbReference type="Gene3D" id="1.10.630.10">
    <property type="entry name" value="Cytochrome P450"/>
    <property type="match status" value="1"/>
</dbReference>
<dbReference type="GO" id="GO:0016705">
    <property type="term" value="F:oxidoreductase activity, acting on paired donors, with incorporation or reduction of molecular oxygen"/>
    <property type="evidence" value="ECO:0007669"/>
    <property type="project" value="InterPro"/>
</dbReference>
<proteinExistence type="predicted"/>